<keyword evidence="1" id="KW-0472">Membrane</keyword>
<dbReference type="AlphaFoldDB" id="A0A821S0Y2"/>
<evidence type="ECO:0000256" key="1">
    <source>
        <dbReference type="SAM" id="Phobius"/>
    </source>
</evidence>
<proteinExistence type="predicted"/>
<sequence length="281" mass="31960">MKPQQNNSVEAAKALITVMSKTGNTNGKYLEKLSKNSKQDVTRQIRNIINTLECVGCDTTQIPRNEKCYGGNVETLVICSHGEECYTEIHPDYIKRGCMSRSRLNRTFICKCPLCNDKPFDDVPSYEYKTIRDWEYDNRRLQTAVIGIDLLCKVCDTKGMNREADERCKKGKDADYMVCAKNQVCFTNIDLDTDFVSRGCVDVPVFNSMYNFCNNTNCNNVAYKNAKLIKRRSEIEKAQEFYISFPKTLVSRAGSFRHISIAGTPLTSIVVLFTILSVIHL</sequence>
<dbReference type="EMBL" id="CAJOBZ010000016">
    <property type="protein sequence ID" value="CAF4851387.1"/>
    <property type="molecule type" value="Genomic_DNA"/>
</dbReference>
<protein>
    <submittedName>
        <fullName evidence="2">Uncharacterized protein</fullName>
    </submittedName>
</protein>
<dbReference type="OrthoDB" id="7457650at2759"/>
<evidence type="ECO:0000313" key="3">
    <source>
        <dbReference type="Proteomes" id="UP000663880"/>
    </source>
</evidence>
<keyword evidence="1" id="KW-0812">Transmembrane</keyword>
<organism evidence="2 3">
    <name type="scientific">Pieris macdunnoughi</name>
    <dbReference type="NCBI Taxonomy" id="345717"/>
    <lineage>
        <taxon>Eukaryota</taxon>
        <taxon>Metazoa</taxon>
        <taxon>Ecdysozoa</taxon>
        <taxon>Arthropoda</taxon>
        <taxon>Hexapoda</taxon>
        <taxon>Insecta</taxon>
        <taxon>Pterygota</taxon>
        <taxon>Neoptera</taxon>
        <taxon>Endopterygota</taxon>
        <taxon>Lepidoptera</taxon>
        <taxon>Glossata</taxon>
        <taxon>Ditrysia</taxon>
        <taxon>Papilionoidea</taxon>
        <taxon>Pieridae</taxon>
        <taxon>Pierinae</taxon>
        <taxon>Pieris</taxon>
    </lineage>
</organism>
<reference evidence="2" key="1">
    <citation type="submission" date="2021-02" db="EMBL/GenBank/DDBJ databases">
        <authorList>
            <person name="Steward A R."/>
        </authorList>
    </citation>
    <scope>NUCLEOTIDE SEQUENCE</scope>
</reference>
<dbReference type="Proteomes" id="UP000663880">
    <property type="component" value="Unassembled WGS sequence"/>
</dbReference>
<name>A0A821S0Y2_9NEOP</name>
<gene>
    <name evidence="2" type="ORF">PMACD_LOCUS7089</name>
</gene>
<comment type="caution">
    <text evidence="2">The sequence shown here is derived from an EMBL/GenBank/DDBJ whole genome shotgun (WGS) entry which is preliminary data.</text>
</comment>
<feature type="transmembrane region" description="Helical" evidence="1">
    <location>
        <begin position="259"/>
        <end position="279"/>
    </location>
</feature>
<keyword evidence="3" id="KW-1185">Reference proteome</keyword>
<evidence type="ECO:0000313" key="2">
    <source>
        <dbReference type="EMBL" id="CAF4851387.1"/>
    </source>
</evidence>
<keyword evidence="1" id="KW-1133">Transmembrane helix</keyword>
<accession>A0A821S0Y2</accession>